<name>A0A5B0MK33_PUCGR</name>
<reference evidence="2 3" key="1">
    <citation type="submission" date="2019-05" db="EMBL/GenBank/DDBJ databases">
        <title>Emergence of the Ug99 lineage of the wheat stem rust pathogen through somatic hybridization.</title>
        <authorList>
            <person name="Li F."/>
            <person name="Upadhyaya N.M."/>
            <person name="Sperschneider J."/>
            <person name="Matny O."/>
            <person name="Nguyen-Phuc H."/>
            <person name="Mago R."/>
            <person name="Raley C."/>
            <person name="Miller M.E."/>
            <person name="Silverstein K.A.T."/>
            <person name="Henningsen E."/>
            <person name="Hirsch C.D."/>
            <person name="Visser B."/>
            <person name="Pretorius Z.A."/>
            <person name="Steffenson B.J."/>
            <person name="Schwessinger B."/>
            <person name="Dodds P.N."/>
            <person name="Figueroa M."/>
        </authorList>
    </citation>
    <scope>NUCLEOTIDE SEQUENCE [LARGE SCALE GENOMIC DNA]</scope>
    <source>
        <strain evidence="2">21-0</strain>
    </source>
</reference>
<dbReference type="PANTHER" id="PTHR48193:SF2">
    <property type="entry name" value="ZINC METALLOPROTEASE ZMPB"/>
    <property type="match status" value="1"/>
</dbReference>
<feature type="compositionally biased region" description="Basic and acidic residues" evidence="1">
    <location>
        <begin position="828"/>
        <end position="846"/>
    </location>
</feature>
<dbReference type="EMBL" id="VSWC01000145">
    <property type="protein sequence ID" value="KAA1077002.1"/>
    <property type="molecule type" value="Genomic_DNA"/>
</dbReference>
<feature type="region of interest" description="Disordered" evidence="1">
    <location>
        <begin position="84"/>
        <end position="109"/>
    </location>
</feature>
<evidence type="ECO:0000313" key="2">
    <source>
        <dbReference type="EMBL" id="KAA1077002.1"/>
    </source>
</evidence>
<proteinExistence type="predicted"/>
<feature type="region of interest" description="Disordered" evidence="1">
    <location>
        <begin position="488"/>
        <end position="527"/>
    </location>
</feature>
<keyword evidence="3" id="KW-1185">Reference proteome</keyword>
<dbReference type="Proteomes" id="UP000324748">
    <property type="component" value="Unassembled WGS sequence"/>
</dbReference>
<dbReference type="PANTHER" id="PTHR48193">
    <property type="entry name" value="ZINC METALLOPROTEASE ZMPB-RELATED"/>
    <property type="match status" value="1"/>
</dbReference>
<feature type="compositionally biased region" description="Basic residues" evidence="1">
    <location>
        <begin position="796"/>
        <end position="811"/>
    </location>
</feature>
<feature type="compositionally biased region" description="Acidic residues" evidence="1">
    <location>
        <begin position="1353"/>
        <end position="1381"/>
    </location>
</feature>
<comment type="caution">
    <text evidence="2">The sequence shown here is derived from an EMBL/GenBank/DDBJ whole genome shotgun (WGS) entry which is preliminary data.</text>
</comment>
<feature type="compositionally biased region" description="Polar residues" evidence="1">
    <location>
        <begin position="356"/>
        <end position="366"/>
    </location>
</feature>
<feature type="compositionally biased region" description="Low complexity" evidence="1">
    <location>
        <begin position="1439"/>
        <end position="1448"/>
    </location>
</feature>
<dbReference type="OrthoDB" id="2507470at2759"/>
<organism evidence="2 3">
    <name type="scientific">Puccinia graminis f. sp. tritici</name>
    <dbReference type="NCBI Taxonomy" id="56615"/>
    <lineage>
        <taxon>Eukaryota</taxon>
        <taxon>Fungi</taxon>
        <taxon>Dikarya</taxon>
        <taxon>Basidiomycota</taxon>
        <taxon>Pucciniomycotina</taxon>
        <taxon>Pucciniomycetes</taxon>
        <taxon>Pucciniales</taxon>
        <taxon>Pucciniaceae</taxon>
        <taxon>Puccinia</taxon>
    </lineage>
</organism>
<feature type="compositionally biased region" description="Basic and acidic residues" evidence="1">
    <location>
        <begin position="502"/>
        <end position="513"/>
    </location>
</feature>
<feature type="region of interest" description="Disordered" evidence="1">
    <location>
        <begin position="128"/>
        <end position="168"/>
    </location>
</feature>
<feature type="compositionally biased region" description="Polar residues" evidence="1">
    <location>
        <begin position="296"/>
        <end position="306"/>
    </location>
</feature>
<feature type="compositionally biased region" description="Acidic residues" evidence="1">
    <location>
        <begin position="224"/>
        <end position="233"/>
    </location>
</feature>
<feature type="compositionally biased region" description="Polar residues" evidence="1">
    <location>
        <begin position="733"/>
        <end position="742"/>
    </location>
</feature>
<dbReference type="InterPro" id="IPR053094">
    <property type="entry name" value="Zinc_metalloprotease_ZmpB"/>
</dbReference>
<evidence type="ECO:0000256" key="1">
    <source>
        <dbReference type="SAM" id="MobiDB-lite"/>
    </source>
</evidence>
<feature type="compositionally biased region" description="Polar residues" evidence="1">
    <location>
        <begin position="653"/>
        <end position="676"/>
    </location>
</feature>
<feature type="region of interest" description="Disordered" evidence="1">
    <location>
        <begin position="182"/>
        <end position="306"/>
    </location>
</feature>
<feature type="region of interest" description="Disordered" evidence="1">
    <location>
        <begin position="1327"/>
        <end position="1489"/>
    </location>
</feature>
<gene>
    <name evidence="2" type="primary">GET3_82</name>
    <name evidence="2" type="ORF">PGT21_026558</name>
</gene>
<sequence length="1489" mass="160977">MGALPSPQRWVASSGGFVILNAPVNLVSSLQSTYSTCGVAIMAHDTSNVTTPVSEESPPANNPPFSLPQDISSPVSEIIQGNKRDPPFSLPENISSPVSEVNQGNKRVPPSSQRLLAAHLEYARILKFQSPSRNGNRSSSVPNKDKPGLVHGDNVITTSKDARRGVNEEWSVPARKRLARVANAQHKVPASVHRPVVPGRSRPTAEDFRSTAREGAALDPALSADEDVEDPLDDGAGSSLVTKSPEKGSANSPMKKKAKVTGMPSHASSPTSMVIDPPEAQKLTGAAASSLAGNKAPSSKGLNMSSTARNFSLSGVPRLPSDKMKVDSPAVSLSESKSAPGSLAAKQLRMVVAQKGRTSVPSTPGPISSALGRLPATTPHNGGLLTRTPSTSTSISNPLLPNLAKASLADMKSMREIYKAKTAANVLELRRAGHHLIAPSAFEFQDHHLRMVTRFCDQLDRKIDEAESAGILEEIEVIDLTIGDEDDSADSAVGSLVGSKRRNADDSPVESKKARTSATFEPPNLGPYGFRSISDKDALAGIPPRFPVNKQPSLSEFISQSNPSLMHPIPTSSSNKSKTPMPNLTSAKSGSLSPVIVINSAVASNLRAAANTSGSSVEHTAPLDPSASKDKASATSLPPPPIVLPDPSLKGISPNQSQTLNSNGNGSAPSLTSNKASRPRRSAQLKDPSTSKGKGSAASVPPASNNTQPLDPNKNKSIENVPSSSEAPAPLNGPNNNSADPGTSSTPQPSTLPPSGRVLPDSTLPENSAQNKDMDVVDEGVDELEEQSDKEEAPKKRGGKGKGKAQKKTPKTPKPPKTPRLKVSEMTPEQKLERDRKSKQRKEEKDNCVYAIPPQPGALLAPMWPLLTCEEARIAHKDMLVKSRNPHWNYGPELMDKVAKIVKAFGKDFADDEFYTKMDGFKPDLEAIQAFGLVYKDEFLNLIPTCPRLVQVDAADPFFKEGVVDLSMIKAAHDSDDKVKASSWQCLYGMMIRTDEHSDYTEDPHTVKAIDSSFRKIHTLTQSCFDHFHHYVLPSNKPVCDTSATWKQDTMFQSGEFVLAKIKALKAGAQGTASHGNKRTGNGLMILQKRIWETLFCCLMMQQALFLDDLDHCIKTKSFPNKTMVVSQYMTAEDRSKSLFKTGDVKDLKDSKALIDWGQDRLAAFGSMAIFFLYGAAGWWQCLTDSHNYNQKDVWALVYIAEAKADWLYNNGHYHERTPQDTPWYRIDGFVRWLLHKTNMHLRLTATTDTVDWQAAPRFWNQHVTEQTIARLALQDILAEVCSKSPRKSLNFNGEAAPDVVVDKEDKPLVDEFRSTLTCGWNATIRANEDAMTSQPGPGEDEGEANGGGEGEANGDGEDEEAANGGGEDEEDPNETQEEEGGFIRPSHSGRSENSFATRRGGSPSEASSSSSSDESQVKVKLTQTKGRIRHRKRSLVPSSSSDDSSSSGEDEEETDIARSDTDGGLEERSRRRAEHPMIEYSAGVSRKK</sequence>
<feature type="compositionally biased region" description="Polar residues" evidence="1">
    <location>
        <begin position="129"/>
        <end position="142"/>
    </location>
</feature>
<feature type="region of interest" description="Disordered" evidence="1">
    <location>
        <begin position="356"/>
        <end position="375"/>
    </location>
</feature>
<feature type="region of interest" description="Disordered" evidence="1">
    <location>
        <begin position="612"/>
        <end position="846"/>
    </location>
</feature>
<feature type="compositionally biased region" description="Basic and acidic residues" evidence="1">
    <location>
        <begin position="203"/>
        <end position="212"/>
    </location>
</feature>
<feature type="compositionally biased region" description="Low complexity" evidence="1">
    <location>
        <begin position="1403"/>
        <end position="1415"/>
    </location>
</feature>
<feature type="compositionally biased region" description="Acidic residues" evidence="1">
    <location>
        <begin position="776"/>
        <end position="789"/>
    </location>
</feature>
<feature type="compositionally biased region" description="Polar residues" evidence="1">
    <location>
        <begin position="92"/>
        <end position="109"/>
    </location>
</feature>
<feature type="region of interest" description="Disordered" evidence="1">
    <location>
        <begin position="558"/>
        <end position="590"/>
    </location>
</feature>
<accession>A0A5B0MK33</accession>
<feature type="compositionally biased region" description="Basic and acidic residues" evidence="1">
    <location>
        <begin position="1456"/>
        <end position="1478"/>
    </location>
</feature>
<protein>
    <submittedName>
        <fullName evidence="2">Golgi to ER traffic-protein</fullName>
    </submittedName>
</protein>
<evidence type="ECO:0000313" key="3">
    <source>
        <dbReference type="Proteomes" id="UP000324748"/>
    </source>
</evidence>
<feature type="compositionally biased region" description="Low complexity" evidence="1">
    <location>
        <begin position="743"/>
        <end position="755"/>
    </location>
</feature>